<dbReference type="RefSeq" id="WP_081389022.1">
    <property type="nucleotide sequence ID" value="NZ_MPTO01000014.1"/>
</dbReference>
<feature type="compositionally biased region" description="Pro residues" evidence="1">
    <location>
        <begin position="582"/>
        <end position="593"/>
    </location>
</feature>
<sequence>MVIKKILSKKAIVFMLIVCLTSLPLGTVFASKVSDIQGSWAEAQISKWMEKGLISGYPDGGFKPDHSITRAELVALINKSFGFVELEERSFKDVKASDWYYSSLLAANAAGYIQGYSDGSFGPNKKVTRQEFAVIVSKLLALPSSDSANKFSDTSTSPLWSKVAIGSVYDKGIMSGYSDNSFHPESFTTRAEAVVILDRSLTIKSESSFGTLSYNVAGTYGPATGEEKVSQNVIINSPNVTLQNMTILGDLLLAEGIAEGEVFLKNVTVNGVTTVSGGGAHSVHFENARLTSVIIDKKTGIIRIVVEGSTVISDIQVQSPATIQSSSGATIHTVTLSKALPKDSQMSLLGSFKNVIVLAQNINIGLPQGSVQNFSFNKDASGNKLNNGASILSLIMNASTNVVGNGTIDQAVINASGITIEHAPRNLEAGKDVPSNVNVNIGGVNRPAATPIQAPAVTTPISPVSPGTPTGTATPIATPAATPAATPTATPAATPTATPAATPTVTPAATPTATPTATPAATPAATPTATPTTTPAATATPTATPTATATPTETPTVTPSATPDVTPLPTLSPIPTMVPTFTPEPTPPGPTPQPEQYNVNGTILRADGKEIFKEGILYISKVQDNMTIGYETKLVDGKFSINLYDGDYQITKVSDLNSSDFISLFYTFKVSNEKPIPSSLDIVIPEGHEGTIKYQDGTSISNGSLSILRIEPNLSVGFSAPIKDGKFTLYLPDGDYLIKNQNNYATEEQISLYYTFKIVNGLTEPSQIDIVIPSKIKGTIVNAEGVAVPSGTLMVHRTDTPELNIYYAQIYGGNYSLFLPDGSYQADGFYPVTMSSRVSIDYRFTVNNGKTTPSPLAITIPKGYNGTIKNADGRIFRYGSITVYKNNEDGSQSFYTAPIFSGEFKLFLPEGTYQVNSLFNGEDQIPFNYTFTIAEGQSDPNLLNILLP</sequence>
<dbReference type="InterPro" id="IPR051465">
    <property type="entry name" value="Cell_Envelope_Struct_Comp"/>
</dbReference>
<feature type="region of interest" description="Disordered" evidence="1">
    <location>
        <begin position="457"/>
        <end position="595"/>
    </location>
</feature>
<feature type="domain" description="SLH" evidence="2">
    <location>
        <begin position="87"/>
        <end position="150"/>
    </location>
</feature>
<dbReference type="AlphaFoldDB" id="A0AB36JDE3"/>
<feature type="domain" description="SLH" evidence="2">
    <location>
        <begin position="151"/>
        <end position="211"/>
    </location>
</feature>
<proteinExistence type="predicted"/>
<dbReference type="PANTHER" id="PTHR43308:SF5">
    <property type="entry name" value="S-LAYER PROTEIN _ PEPTIDOGLYCAN ENDO-BETA-N-ACETYLGLUCOSAMINIDASE"/>
    <property type="match status" value="1"/>
</dbReference>
<dbReference type="PROSITE" id="PS51272">
    <property type="entry name" value="SLH"/>
    <property type="match status" value="3"/>
</dbReference>
<protein>
    <recommendedName>
        <fullName evidence="2">SLH domain-containing protein</fullName>
    </recommendedName>
</protein>
<evidence type="ECO:0000313" key="4">
    <source>
        <dbReference type="Proteomes" id="UP000187323"/>
    </source>
</evidence>
<dbReference type="EMBL" id="MPTO01000014">
    <property type="protein sequence ID" value="OME19167.1"/>
    <property type="molecule type" value="Genomic_DNA"/>
</dbReference>
<evidence type="ECO:0000313" key="3">
    <source>
        <dbReference type="EMBL" id="OME19167.1"/>
    </source>
</evidence>
<accession>A0AB36JDE3</accession>
<evidence type="ECO:0000259" key="2">
    <source>
        <dbReference type="PROSITE" id="PS51272"/>
    </source>
</evidence>
<name>A0AB36JDE3_9BACL</name>
<gene>
    <name evidence="3" type="ORF">BSK47_16475</name>
</gene>
<feature type="domain" description="SLH" evidence="2">
    <location>
        <begin position="28"/>
        <end position="85"/>
    </location>
</feature>
<evidence type="ECO:0000256" key="1">
    <source>
        <dbReference type="SAM" id="MobiDB-lite"/>
    </source>
</evidence>
<reference evidence="3 4" key="1">
    <citation type="submission" date="2016-10" db="EMBL/GenBank/DDBJ databases">
        <title>Paenibacillus species isolates.</title>
        <authorList>
            <person name="Beno S.M."/>
        </authorList>
    </citation>
    <scope>NUCLEOTIDE SEQUENCE [LARGE SCALE GENOMIC DNA]</scope>
    <source>
        <strain evidence="3 4">FSL H7-0918</strain>
    </source>
</reference>
<comment type="caution">
    <text evidence="3">The sequence shown here is derived from an EMBL/GenBank/DDBJ whole genome shotgun (WGS) entry which is preliminary data.</text>
</comment>
<dbReference type="InterPro" id="IPR001119">
    <property type="entry name" value="SLH_dom"/>
</dbReference>
<organism evidence="3 4">
    <name type="scientific">Paenibacillus odorifer</name>
    <dbReference type="NCBI Taxonomy" id="189426"/>
    <lineage>
        <taxon>Bacteria</taxon>
        <taxon>Bacillati</taxon>
        <taxon>Bacillota</taxon>
        <taxon>Bacilli</taxon>
        <taxon>Bacillales</taxon>
        <taxon>Paenibacillaceae</taxon>
        <taxon>Paenibacillus</taxon>
    </lineage>
</organism>
<dbReference type="Proteomes" id="UP000187323">
    <property type="component" value="Unassembled WGS sequence"/>
</dbReference>
<dbReference type="Pfam" id="PF00395">
    <property type="entry name" value="SLH"/>
    <property type="match status" value="3"/>
</dbReference>
<feature type="compositionally biased region" description="Low complexity" evidence="1">
    <location>
        <begin position="458"/>
        <end position="563"/>
    </location>
</feature>
<dbReference type="PANTHER" id="PTHR43308">
    <property type="entry name" value="OUTER MEMBRANE PROTEIN ALPHA-RELATED"/>
    <property type="match status" value="1"/>
</dbReference>